<dbReference type="InterPro" id="IPR036866">
    <property type="entry name" value="RibonucZ/Hydroxyglut_hydro"/>
</dbReference>
<dbReference type="OrthoDB" id="9805728at2"/>
<evidence type="ECO:0000313" key="3">
    <source>
        <dbReference type="EMBL" id="TCT43112.1"/>
    </source>
</evidence>
<reference evidence="3 4" key="1">
    <citation type="submission" date="2019-03" db="EMBL/GenBank/DDBJ databases">
        <title>Freshwater and sediment microbial communities from various areas in North America, analyzing microbe dynamics in response to fracking.</title>
        <authorList>
            <person name="Lamendella R."/>
        </authorList>
    </citation>
    <scope>NUCLEOTIDE SEQUENCE [LARGE SCALE GENOMIC DNA]</scope>
    <source>
        <strain evidence="3 4">175.2</strain>
    </source>
</reference>
<feature type="region of interest" description="Disordered" evidence="1">
    <location>
        <begin position="345"/>
        <end position="365"/>
    </location>
</feature>
<evidence type="ECO:0000313" key="4">
    <source>
        <dbReference type="Proteomes" id="UP000295097"/>
    </source>
</evidence>
<dbReference type="SUPFAM" id="SSF56281">
    <property type="entry name" value="Metallo-hydrolase/oxidoreductase"/>
    <property type="match status" value="1"/>
</dbReference>
<feature type="domain" description="Metallo-beta-lactamase" evidence="2">
    <location>
        <begin position="94"/>
        <end position="294"/>
    </location>
</feature>
<dbReference type="RefSeq" id="WP_132308551.1">
    <property type="nucleotide sequence ID" value="NZ_SMAR01000003.1"/>
</dbReference>
<dbReference type="Pfam" id="PF12706">
    <property type="entry name" value="Lactamase_B_2"/>
    <property type="match status" value="1"/>
</dbReference>
<proteinExistence type="predicted"/>
<keyword evidence="4" id="KW-1185">Reference proteome</keyword>
<organism evidence="3 4">
    <name type="scientific">Martelella mediterranea</name>
    <dbReference type="NCBI Taxonomy" id="293089"/>
    <lineage>
        <taxon>Bacteria</taxon>
        <taxon>Pseudomonadati</taxon>
        <taxon>Pseudomonadota</taxon>
        <taxon>Alphaproteobacteria</taxon>
        <taxon>Hyphomicrobiales</taxon>
        <taxon>Aurantimonadaceae</taxon>
        <taxon>Martelella</taxon>
    </lineage>
</organism>
<sequence length="365" mass="40227">MKPIKAQKAAPNRYYQGPPSDHFDGTLFFNPHGMVPPGFRAFLKWRFGNKKTKWPKQEENNISPALPSERVNGDDLRVTMIGHASLLIQVSGLNILTDPVWAERASPVQFAGPKRATAPGIKLDDLPPLDIVVITHNHYDHLCIQTLKKLQKEHEPHIVTPLGNDTIIKNSIAGASVSCLDWGESYEAANGVRLSAEPCHHWSARGIADRRMALWAAFVFETPAGNIYHIGDTGFHEGRNYRAAAAKYGGFRLANLPIGAYEPRFFMRNEHQDPGEAVEGMKLSEADFAVGHHFGTFQLTDEGIDDPVIRLEAALEQQGIEKARFRPLRPGEVFDVPLALKQPINASGPVPAAPSSAVAQRDSTD</sequence>
<dbReference type="EMBL" id="SMAR01000003">
    <property type="protein sequence ID" value="TCT43112.1"/>
    <property type="molecule type" value="Genomic_DNA"/>
</dbReference>
<dbReference type="AlphaFoldDB" id="A0A4V2V4U3"/>
<feature type="compositionally biased region" description="Low complexity" evidence="1">
    <location>
        <begin position="346"/>
        <end position="359"/>
    </location>
</feature>
<dbReference type="GO" id="GO:0005737">
    <property type="term" value="C:cytoplasm"/>
    <property type="evidence" value="ECO:0007669"/>
    <property type="project" value="TreeGrafter"/>
</dbReference>
<evidence type="ECO:0000259" key="2">
    <source>
        <dbReference type="Pfam" id="PF12706"/>
    </source>
</evidence>
<dbReference type="Proteomes" id="UP000295097">
    <property type="component" value="Unassembled WGS sequence"/>
</dbReference>
<dbReference type="Gene3D" id="3.60.15.10">
    <property type="entry name" value="Ribonuclease Z/Hydroxyacylglutathione hydrolase-like"/>
    <property type="match status" value="1"/>
</dbReference>
<accession>A0A4V2V4U3</accession>
<name>A0A4V2V4U3_9HYPH</name>
<dbReference type="InterPro" id="IPR001279">
    <property type="entry name" value="Metallo-B-lactamas"/>
</dbReference>
<comment type="caution">
    <text evidence="3">The sequence shown here is derived from an EMBL/GenBank/DDBJ whole genome shotgun (WGS) entry which is preliminary data.</text>
</comment>
<dbReference type="PANTHER" id="PTHR15032">
    <property type="entry name" value="N-ACYL-PHOSPHATIDYLETHANOLAMINE-HYDROLYZING PHOSPHOLIPASE D"/>
    <property type="match status" value="1"/>
</dbReference>
<protein>
    <submittedName>
        <fullName evidence="3">L-ascorbate metabolism protein UlaG (Beta-lactamase superfamily)</fullName>
    </submittedName>
</protein>
<gene>
    <name evidence="3" type="ORF">EDC90_1003121</name>
</gene>
<evidence type="ECO:0000256" key="1">
    <source>
        <dbReference type="SAM" id="MobiDB-lite"/>
    </source>
</evidence>
<dbReference type="PANTHER" id="PTHR15032:SF4">
    <property type="entry name" value="N-ACYL-PHOSPHATIDYLETHANOLAMINE-HYDROLYZING PHOSPHOLIPASE D"/>
    <property type="match status" value="1"/>
</dbReference>